<gene>
    <name evidence="1" type="ORF">SAMN06265373_1342</name>
</gene>
<proteinExistence type="predicted"/>
<protein>
    <submittedName>
        <fullName evidence="1">Uncharacterized protein</fullName>
    </submittedName>
</protein>
<dbReference type="EMBL" id="FXTY01000034">
    <property type="protein sequence ID" value="SMP37360.1"/>
    <property type="molecule type" value="Genomic_DNA"/>
</dbReference>
<sequence>MTFPAVARGPVVAEALIWFEAKRRTTNAVETLGLWTGARHQSFNIDGQARQYMGGGGALSVAPLIAQKGLNVQSQTVTLSGIAAEVEILLRGYDARQAPVQIHLARFDAGTNNLIGLDRVFRGWLDKAPLVNGKKGGTATVTCNLVSTARVLTRTRPTKRSDATQKLQAGDRFLRFNTVSGAVKTYVGMKKQ</sequence>
<dbReference type="RefSeq" id="WP_283428140.1">
    <property type="nucleotide sequence ID" value="NZ_FXTY01000034.1"/>
</dbReference>
<evidence type="ECO:0000313" key="2">
    <source>
        <dbReference type="Proteomes" id="UP001157961"/>
    </source>
</evidence>
<organism evidence="1 2">
    <name type="scientific">Shimia sagamensis</name>
    <dbReference type="NCBI Taxonomy" id="1566352"/>
    <lineage>
        <taxon>Bacteria</taxon>
        <taxon>Pseudomonadati</taxon>
        <taxon>Pseudomonadota</taxon>
        <taxon>Alphaproteobacteria</taxon>
        <taxon>Rhodobacterales</taxon>
        <taxon>Roseobacteraceae</taxon>
    </lineage>
</organism>
<accession>A0ABY1PNN7</accession>
<evidence type="ECO:0000313" key="1">
    <source>
        <dbReference type="EMBL" id="SMP37360.1"/>
    </source>
</evidence>
<dbReference type="Proteomes" id="UP001157961">
    <property type="component" value="Unassembled WGS sequence"/>
</dbReference>
<reference evidence="1 2" key="1">
    <citation type="submission" date="2017-05" db="EMBL/GenBank/DDBJ databases">
        <authorList>
            <person name="Varghese N."/>
            <person name="Submissions S."/>
        </authorList>
    </citation>
    <scope>NUCLEOTIDE SEQUENCE [LARGE SCALE GENOMIC DNA]</scope>
    <source>
        <strain evidence="1 2">DSM 29734</strain>
    </source>
</reference>
<name>A0ABY1PNN7_9RHOB</name>
<comment type="caution">
    <text evidence="1">The sequence shown here is derived from an EMBL/GenBank/DDBJ whole genome shotgun (WGS) entry which is preliminary data.</text>
</comment>
<keyword evidence="2" id="KW-1185">Reference proteome</keyword>